<dbReference type="PATRIC" id="fig|1365257.3.peg.4112"/>
<proteinExistence type="inferred from homology"/>
<comment type="similarity">
    <text evidence="1">Belongs to the LysR transcriptional regulatory family.</text>
</comment>
<evidence type="ECO:0000256" key="2">
    <source>
        <dbReference type="ARBA" id="ARBA00023015"/>
    </source>
</evidence>
<evidence type="ECO:0000313" key="7">
    <source>
        <dbReference type="Proteomes" id="UP000076661"/>
    </source>
</evidence>
<evidence type="ECO:0000256" key="1">
    <source>
        <dbReference type="ARBA" id="ARBA00009437"/>
    </source>
</evidence>
<evidence type="ECO:0000256" key="4">
    <source>
        <dbReference type="ARBA" id="ARBA00023163"/>
    </source>
</evidence>
<dbReference type="FunFam" id="3.40.190.290:FF:000001">
    <property type="entry name" value="Transcriptional regulator, LysR family"/>
    <property type="match status" value="1"/>
</dbReference>
<name>A0A167JK44_9GAMM</name>
<dbReference type="InterPro" id="IPR036390">
    <property type="entry name" value="WH_DNA-bd_sf"/>
</dbReference>
<keyword evidence="4" id="KW-0804">Transcription</keyword>
<dbReference type="GO" id="GO:0003700">
    <property type="term" value="F:DNA-binding transcription factor activity"/>
    <property type="evidence" value="ECO:0007669"/>
    <property type="project" value="InterPro"/>
</dbReference>
<dbReference type="AlphaFoldDB" id="A0A167JK44"/>
<gene>
    <name evidence="6" type="ORF">N478_04005</name>
</gene>
<keyword evidence="3" id="KW-0238">DNA-binding</keyword>
<comment type="caution">
    <text evidence="6">The sequence shown here is derived from an EMBL/GenBank/DDBJ whole genome shotgun (WGS) entry which is preliminary data.</text>
</comment>
<evidence type="ECO:0000256" key="3">
    <source>
        <dbReference type="ARBA" id="ARBA00023125"/>
    </source>
</evidence>
<dbReference type="SUPFAM" id="SSF46785">
    <property type="entry name" value="Winged helix' DNA-binding domain"/>
    <property type="match status" value="1"/>
</dbReference>
<dbReference type="CDD" id="cd08422">
    <property type="entry name" value="PBP2_CrgA_like"/>
    <property type="match status" value="1"/>
</dbReference>
<dbReference type="InterPro" id="IPR005119">
    <property type="entry name" value="LysR_subst-bd"/>
</dbReference>
<feature type="domain" description="HTH lysR-type" evidence="5">
    <location>
        <begin position="4"/>
        <end position="61"/>
    </location>
</feature>
<dbReference type="InterPro" id="IPR058163">
    <property type="entry name" value="LysR-type_TF_proteobact-type"/>
</dbReference>
<dbReference type="PANTHER" id="PTHR30537:SF80">
    <property type="entry name" value="TRANSCRIPTIONAL REGULATOR"/>
    <property type="match status" value="1"/>
</dbReference>
<evidence type="ECO:0000259" key="5">
    <source>
        <dbReference type="PROSITE" id="PS50931"/>
    </source>
</evidence>
<organism evidence="6 7">
    <name type="scientific">Pseudoalteromonas luteoviolacea S4060-1</name>
    <dbReference type="NCBI Taxonomy" id="1365257"/>
    <lineage>
        <taxon>Bacteria</taxon>
        <taxon>Pseudomonadati</taxon>
        <taxon>Pseudomonadota</taxon>
        <taxon>Gammaproteobacteria</taxon>
        <taxon>Alteromonadales</taxon>
        <taxon>Pseudoalteromonadaceae</taxon>
        <taxon>Pseudoalteromonas</taxon>
    </lineage>
</organism>
<protein>
    <recommendedName>
        <fullName evidence="5">HTH lysR-type domain-containing protein</fullName>
    </recommendedName>
</protein>
<dbReference type="EMBL" id="AUXX01000045">
    <property type="protein sequence ID" value="KZN61232.1"/>
    <property type="molecule type" value="Genomic_DNA"/>
</dbReference>
<dbReference type="Gene3D" id="1.10.10.10">
    <property type="entry name" value="Winged helix-like DNA-binding domain superfamily/Winged helix DNA-binding domain"/>
    <property type="match status" value="1"/>
</dbReference>
<dbReference type="InterPro" id="IPR000847">
    <property type="entry name" value="LysR_HTH_N"/>
</dbReference>
<keyword evidence="2" id="KW-0805">Transcription regulation</keyword>
<dbReference type="PROSITE" id="PS50931">
    <property type="entry name" value="HTH_LYSR"/>
    <property type="match status" value="1"/>
</dbReference>
<dbReference type="Proteomes" id="UP000076661">
    <property type="component" value="Unassembled WGS sequence"/>
</dbReference>
<accession>A0A167JK44</accession>
<reference evidence="6 7" key="1">
    <citation type="submission" date="2013-07" db="EMBL/GenBank/DDBJ databases">
        <title>Comparative Genomic and Metabolomic Analysis of Twelve Strains of Pseudoalteromonas luteoviolacea.</title>
        <authorList>
            <person name="Vynne N.G."/>
            <person name="Mansson M."/>
            <person name="Gram L."/>
        </authorList>
    </citation>
    <scope>NUCLEOTIDE SEQUENCE [LARGE SCALE GENOMIC DNA]</scope>
    <source>
        <strain evidence="6 7">S4060-1</strain>
    </source>
</reference>
<dbReference type="InterPro" id="IPR036388">
    <property type="entry name" value="WH-like_DNA-bd_sf"/>
</dbReference>
<dbReference type="FunFam" id="1.10.10.10:FF:000001">
    <property type="entry name" value="LysR family transcriptional regulator"/>
    <property type="match status" value="1"/>
</dbReference>
<evidence type="ECO:0000313" key="6">
    <source>
        <dbReference type="EMBL" id="KZN61232.1"/>
    </source>
</evidence>
<dbReference type="Pfam" id="PF00126">
    <property type="entry name" value="HTH_1"/>
    <property type="match status" value="1"/>
</dbReference>
<dbReference type="GO" id="GO:0003677">
    <property type="term" value="F:DNA binding"/>
    <property type="evidence" value="ECO:0007669"/>
    <property type="project" value="UniProtKB-KW"/>
</dbReference>
<dbReference type="PANTHER" id="PTHR30537">
    <property type="entry name" value="HTH-TYPE TRANSCRIPTIONAL REGULATOR"/>
    <property type="match status" value="1"/>
</dbReference>
<sequence>MQVDSIIAMRSFIRVVETGSFSAVAMEWNTNQATISKRIASLENKLGTKLLVRGSRKHTLTEAGKVYFERVSNIVMEIDEAEAEARSLTATPKGHLRITVPMMFGSMYVAPVMSEFLSLYPEIGLDIKFDENMVDLVREGIDVAIRLGDLQDSSMVAKNLGYDELIIVASPKYLAKHTTPSTLGELGQHNCLIYSLSPKRGTVWVFSDQSKTTQVEVKGNFQCDNGVGLMEMLLADAGIALMPKWMVYEELEAGRLIHILKDYYKRYPISAVFPKDRYTPLKVRSFLDFMAKVMKTDPVLSRV</sequence>
<dbReference type="Gene3D" id="3.40.190.290">
    <property type="match status" value="1"/>
</dbReference>
<dbReference type="Pfam" id="PF03466">
    <property type="entry name" value="LysR_substrate"/>
    <property type="match status" value="1"/>
</dbReference>
<dbReference type="SUPFAM" id="SSF53850">
    <property type="entry name" value="Periplasmic binding protein-like II"/>
    <property type="match status" value="1"/>
</dbReference>